<feature type="non-terminal residue" evidence="1">
    <location>
        <position position="166"/>
    </location>
</feature>
<evidence type="ECO:0000313" key="1">
    <source>
        <dbReference type="EMBL" id="KIJ11460.1"/>
    </source>
</evidence>
<dbReference type="Proteomes" id="UP000053647">
    <property type="component" value="Unassembled WGS sequence"/>
</dbReference>
<dbReference type="EMBL" id="KN819379">
    <property type="protein sequence ID" value="KIJ11460.1"/>
    <property type="molecule type" value="Genomic_DNA"/>
</dbReference>
<keyword evidence="2" id="KW-1185">Reference proteome</keyword>
<name>A0A0C9T6X9_PAXIN</name>
<dbReference type="HOGENOM" id="CLU_122964_0_0_1"/>
<accession>A0A0C9T6X9</accession>
<proteinExistence type="predicted"/>
<dbReference type="OrthoDB" id="440424at2759"/>
<dbReference type="AlphaFoldDB" id="A0A0C9T6X9"/>
<reference evidence="1 2" key="1">
    <citation type="submission" date="2014-06" db="EMBL/GenBank/DDBJ databases">
        <authorList>
            <consortium name="DOE Joint Genome Institute"/>
            <person name="Kuo A."/>
            <person name="Kohler A."/>
            <person name="Nagy L.G."/>
            <person name="Floudas D."/>
            <person name="Copeland A."/>
            <person name="Barry K.W."/>
            <person name="Cichocki N."/>
            <person name="Veneault-Fourrey C."/>
            <person name="LaButti K."/>
            <person name="Lindquist E.A."/>
            <person name="Lipzen A."/>
            <person name="Lundell T."/>
            <person name="Morin E."/>
            <person name="Murat C."/>
            <person name="Sun H."/>
            <person name="Tunlid A."/>
            <person name="Henrissat B."/>
            <person name="Grigoriev I.V."/>
            <person name="Hibbett D.S."/>
            <person name="Martin F."/>
            <person name="Nordberg H.P."/>
            <person name="Cantor M.N."/>
            <person name="Hua S.X."/>
        </authorList>
    </citation>
    <scope>NUCLEOTIDE SEQUENCE [LARGE SCALE GENOMIC DNA]</scope>
    <source>
        <strain evidence="1 2">ATCC 200175</strain>
    </source>
</reference>
<evidence type="ECO:0000313" key="2">
    <source>
        <dbReference type="Proteomes" id="UP000053647"/>
    </source>
</evidence>
<organism evidence="1 2">
    <name type="scientific">Paxillus involutus ATCC 200175</name>
    <dbReference type="NCBI Taxonomy" id="664439"/>
    <lineage>
        <taxon>Eukaryota</taxon>
        <taxon>Fungi</taxon>
        <taxon>Dikarya</taxon>
        <taxon>Basidiomycota</taxon>
        <taxon>Agaricomycotina</taxon>
        <taxon>Agaricomycetes</taxon>
        <taxon>Agaricomycetidae</taxon>
        <taxon>Boletales</taxon>
        <taxon>Paxilineae</taxon>
        <taxon>Paxillaceae</taxon>
        <taxon>Paxillus</taxon>
    </lineage>
</organism>
<protein>
    <submittedName>
        <fullName evidence="1">Uncharacterized protein</fullName>
    </submittedName>
</protein>
<gene>
    <name evidence="1" type="ORF">PAXINDRAFT_15672</name>
</gene>
<reference evidence="2" key="2">
    <citation type="submission" date="2015-01" db="EMBL/GenBank/DDBJ databases">
        <title>Evolutionary Origins and Diversification of the Mycorrhizal Mutualists.</title>
        <authorList>
            <consortium name="DOE Joint Genome Institute"/>
            <consortium name="Mycorrhizal Genomics Consortium"/>
            <person name="Kohler A."/>
            <person name="Kuo A."/>
            <person name="Nagy L.G."/>
            <person name="Floudas D."/>
            <person name="Copeland A."/>
            <person name="Barry K.W."/>
            <person name="Cichocki N."/>
            <person name="Veneault-Fourrey C."/>
            <person name="LaButti K."/>
            <person name="Lindquist E.A."/>
            <person name="Lipzen A."/>
            <person name="Lundell T."/>
            <person name="Morin E."/>
            <person name="Murat C."/>
            <person name="Riley R."/>
            <person name="Ohm R."/>
            <person name="Sun H."/>
            <person name="Tunlid A."/>
            <person name="Henrissat B."/>
            <person name="Grigoriev I.V."/>
            <person name="Hibbett D.S."/>
            <person name="Martin F."/>
        </authorList>
    </citation>
    <scope>NUCLEOTIDE SEQUENCE [LARGE SCALE GENOMIC DNA]</scope>
    <source>
        <strain evidence="2">ATCC 200175</strain>
    </source>
</reference>
<sequence length="166" mass="17980">MPFTSLTDAMGNIFSTGTSEGPNPSPELLQQAFEALRFRDISKLTDSFETLVNKTVVLDTALRSILESLNEMAGQDVQLHALCEKIVPYITGVLGDSVANLASAPGHAERVRSVSQSVELAQQLILFLGETYGVKQGVMESHLAVLRPYIEELLVLVGDVAELHPT</sequence>